<gene>
    <name evidence="2" type="ORF">O181_058755</name>
</gene>
<evidence type="ECO:0000313" key="2">
    <source>
        <dbReference type="EMBL" id="MBW0519040.1"/>
    </source>
</evidence>
<feature type="region of interest" description="Disordered" evidence="1">
    <location>
        <begin position="41"/>
        <end position="87"/>
    </location>
</feature>
<proteinExistence type="predicted"/>
<sequence>MRILNQDRELSGLVQTLYDIMPFYLNTVINHVAFKHFHRGSPIDQEPLADKSRPQEKSKSPNHSGFRGRGREAFRRQRKGEDYSKEEDLLKRLEKLEKEFSRLQAET</sequence>
<evidence type="ECO:0000313" key="3">
    <source>
        <dbReference type="Proteomes" id="UP000765509"/>
    </source>
</evidence>
<feature type="compositionally biased region" description="Basic and acidic residues" evidence="1">
    <location>
        <begin position="69"/>
        <end position="87"/>
    </location>
</feature>
<accession>A0A9Q3HY55</accession>
<feature type="compositionally biased region" description="Basic and acidic residues" evidence="1">
    <location>
        <begin position="48"/>
        <end position="59"/>
    </location>
</feature>
<dbReference type="Proteomes" id="UP000765509">
    <property type="component" value="Unassembled WGS sequence"/>
</dbReference>
<organism evidence="2 3">
    <name type="scientific">Austropuccinia psidii MF-1</name>
    <dbReference type="NCBI Taxonomy" id="1389203"/>
    <lineage>
        <taxon>Eukaryota</taxon>
        <taxon>Fungi</taxon>
        <taxon>Dikarya</taxon>
        <taxon>Basidiomycota</taxon>
        <taxon>Pucciniomycotina</taxon>
        <taxon>Pucciniomycetes</taxon>
        <taxon>Pucciniales</taxon>
        <taxon>Sphaerophragmiaceae</taxon>
        <taxon>Austropuccinia</taxon>
    </lineage>
</organism>
<evidence type="ECO:0000256" key="1">
    <source>
        <dbReference type="SAM" id="MobiDB-lite"/>
    </source>
</evidence>
<protein>
    <submittedName>
        <fullName evidence="2">Uncharacterized protein</fullName>
    </submittedName>
</protein>
<reference evidence="2" key="1">
    <citation type="submission" date="2021-03" db="EMBL/GenBank/DDBJ databases">
        <title>Draft genome sequence of rust myrtle Austropuccinia psidii MF-1, a brazilian biotype.</title>
        <authorList>
            <person name="Quecine M.C."/>
            <person name="Pachon D.M.R."/>
            <person name="Bonatelli M.L."/>
            <person name="Correr F.H."/>
            <person name="Franceschini L.M."/>
            <person name="Leite T.F."/>
            <person name="Margarido G.R.A."/>
            <person name="Almeida C.A."/>
            <person name="Ferrarezi J.A."/>
            <person name="Labate C.A."/>
        </authorList>
    </citation>
    <scope>NUCLEOTIDE SEQUENCE</scope>
    <source>
        <strain evidence="2">MF-1</strain>
    </source>
</reference>
<dbReference type="EMBL" id="AVOT02027056">
    <property type="protein sequence ID" value="MBW0519040.1"/>
    <property type="molecule type" value="Genomic_DNA"/>
</dbReference>
<dbReference type="AlphaFoldDB" id="A0A9Q3HY55"/>
<comment type="caution">
    <text evidence="2">The sequence shown here is derived from an EMBL/GenBank/DDBJ whole genome shotgun (WGS) entry which is preliminary data.</text>
</comment>
<keyword evidence="3" id="KW-1185">Reference proteome</keyword>
<name>A0A9Q3HY55_9BASI</name>